<evidence type="ECO:0000313" key="1">
    <source>
        <dbReference type="EMBL" id="GAG00127.1"/>
    </source>
</evidence>
<proteinExistence type="predicted"/>
<dbReference type="AlphaFoldDB" id="X0ULG8"/>
<name>X0ULG8_9ZZZZ</name>
<dbReference type="EMBL" id="BARS01025002">
    <property type="protein sequence ID" value="GAG00127.1"/>
    <property type="molecule type" value="Genomic_DNA"/>
</dbReference>
<comment type="caution">
    <text evidence="1">The sequence shown here is derived from an EMBL/GenBank/DDBJ whole genome shotgun (WGS) entry which is preliminary data.</text>
</comment>
<reference evidence="1" key="1">
    <citation type="journal article" date="2014" name="Front. Microbiol.">
        <title>High frequency of phylogenetically diverse reductive dehalogenase-homologous genes in deep subseafloor sedimentary metagenomes.</title>
        <authorList>
            <person name="Kawai M."/>
            <person name="Futagami T."/>
            <person name="Toyoda A."/>
            <person name="Takaki Y."/>
            <person name="Nishi S."/>
            <person name="Hori S."/>
            <person name="Arai W."/>
            <person name="Tsubouchi T."/>
            <person name="Morono Y."/>
            <person name="Uchiyama I."/>
            <person name="Ito T."/>
            <person name="Fujiyama A."/>
            <person name="Inagaki F."/>
            <person name="Takami H."/>
        </authorList>
    </citation>
    <scope>NUCLEOTIDE SEQUENCE</scope>
    <source>
        <strain evidence="1">Expedition CK06-06</strain>
    </source>
</reference>
<gene>
    <name evidence="1" type="ORF">S01H1_39588</name>
</gene>
<protein>
    <submittedName>
        <fullName evidence="1">Uncharacterized protein</fullName>
    </submittedName>
</protein>
<sequence length="39" mass="4024">TSFTSTGTGPALEREPALLLLDETKGGDAMHGCAPLFFA</sequence>
<organism evidence="1">
    <name type="scientific">marine sediment metagenome</name>
    <dbReference type="NCBI Taxonomy" id="412755"/>
    <lineage>
        <taxon>unclassified sequences</taxon>
        <taxon>metagenomes</taxon>
        <taxon>ecological metagenomes</taxon>
    </lineage>
</organism>
<accession>X0ULG8</accession>
<feature type="non-terminal residue" evidence="1">
    <location>
        <position position="1"/>
    </location>
</feature>